<reference evidence="1" key="1">
    <citation type="submission" date="2022-07" db="EMBL/GenBank/DDBJ databases">
        <title>Genome Sequence of Phlebia brevispora.</title>
        <authorList>
            <person name="Buettner E."/>
        </authorList>
    </citation>
    <scope>NUCLEOTIDE SEQUENCE</scope>
    <source>
        <strain evidence="1">MPL23</strain>
    </source>
</reference>
<keyword evidence="2" id="KW-1185">Reference proteome</keyword>
<organism evidence="1 2">
    <name type="scientific">Phlebia brevispora</name>
    <dbReference type="NCBI Taxonomy" id="194682"/>
    <lineage>
        <taxon>Eukaryota</taxon>
        <taxon>Fungi</taxon>
        <taxon>Dikarya</taxon>
        <taxon>Basidiomycota</taxon>
        <taxon>Agaricomycotina</taxon>
        <taxon>Agaricomycetes</taxon>
        <taxon>Polyporales</taxon>
        <taxon>Meruliaceae</taxon>
        <taxon>Phlebia</taxon>
    </lineage>
</organism>
<sequence length="329" mass="36935">MRISARSSFDRLDADAASQLEQVSMALTGPAGYTYDPTLPPPPFGHAIKKFWAFEKGYVNVNHGSYGSLPLPVLAECSKLSLLSEQNPDRFHRITYMPLLDEARRQVAEIIGAKHDEVVLVTNTTHGLNTVLRNIEWREGDVLLGATTTYGAVSRTIQYLGDRSEAPRPTVHDVLYEFPMTHAEIVDAFRAKIREVKQLHSDVQFTIQPSEKEFDEKANRFVAVIDSITSVPGVYLPWKEMVKVCKEEGVWSVIDAAHSIGQETGINLADADPDFWVSNCHKWLYAKRGCAVVYVPERNQHVIKSSIPTSHDYPGQTDDTHFVLQHECT</sequence>
<comment type="caution">
    <text evidence="1">The sequence shown here is derived from an EMBL/GenBank/DDBJ whole genome shotgun (WGS) entry which is preliminary data.</text>
</comment>
<evidence type="ECO:0000313" key="2">
    <source>
        <dbReference type="Proteomes" id="UP001148662"/>
    </source>
</evidence>
<protein>
    <submittedName>
        <fullName evidence="1">Uncharacterized protein</fullName>
    </submittedName>
</protein>
<dbReference type="EMBL" id="JANHOG010001403">
    <property type="protein sequence ID" value="KAJ3537672.1"/>
    <property type="molecule type" value="Genomic_DNA"/>
</dbReference>
<gene>
    <name evidence="1" type="ORF">NM688_g6644</name>
</gene>
<evidence type="ECO:0000313" key="1">
    <source>
        <dbReference type="EMBL" id="KAJ3537672.1"/>
    </source>
</evidence>
<name>A0ACC1SE86_9APHY</name>
<proteinExistence type="predicted"/>
<accession>A0ACC1SE86</accession>
<dbReference type="Proteomes" id="UP001148662">
    <property type="component" value="Unassembled WGS sequence"/>
</dbReference>